<evidence type="ECO:0000256" key="3">
    <source>
        <dbReference type="RuleBase" id="RU003719"/>
    </source>
</evidence>
<dbReference type="Proteomes" id="UP000324738">
    <property type="component" value="Unassembled WGS sequence"/>
</dbReference>
<dbReference type="InterPro" id="IPR050223">
    <property type="entry name" value="D-isomer_2-hydroxyacid_DH"/>
</dbReference>
<comment type="caution">
    <text evidence="6">The sequence shown here is derived from an EMBL/GenBank/DDBJ whole genome shotgun (WGS) entry which is preliminary data.</text>
</comment>
<dbReference type="InterPro" id="IPR036291">
    <property type="entry name" value="NAD(P)-bd_dom_sf"/>
</dbReference>
<feature type="domain" description="D-isomer specific 2-hydroxyacid dehydrogenase NAD-binding" evidence="5">
    <location>
        <begin position="130"/>
        <end position="301"/>
    </location>
</feature>
<reference evidence="6 7" key="1">
    <citation type="submission" date="2019-08" db="EMBL/GenBank/DDBJ databases">
        <title>Aureimonas fodiniaquatilis sp. nov., isolated from a coal mine wastewater.</title>
        <authorList>
            <person name="Kim W."/>
        </authorList>
    </citation>
    <scope>NUCLEOTIDE SEQUENCE [LARGE SCALE GENOMIC DNA]</scope>
    <source>
        <strain evidence="6 7">CAU 1482</strain>
    </source>
</reference>
<dbReference type="Pfam" id="PF02826">
    <property type="entry name" value="2-Hacid_dh_C"/>
    <property type="match status" value="1"/>
</dbReference>
<organism evidence="6 7">
    <name type="scientific">Aureimonas fodinaquatilis</name>
    <dbReference type="NCBI Taxonomy" id="2565783"/>
    <lineage>
        <taxon>Bacteria</taxon>
        <taxon>Pseudomonadati</taxon>
        <taxon>Pseudomonadota</taxon>
        <taxon>Alphaproteobacteria</taxon>
        <taxon>Hyphomicrobiales</taxon>
        <taxon>Aurantimonadaceae</taxon>
        <taxon>Aureimonas</taxon>
    </lineage>
</organism>
<dbReference type="Pfam" id="PF00389">
    <property type="entry name" value="2-Hacid_dh"/>
    <property type="match status" value="1"/>
</dbReference>
<comment type="similarity">
    <text evidence="3">Belongs to the D-isomer specific 2-hydroxyacid dehydrogenase family.</text>
</comment>
<protein>
    <recommendedName>
        <fullName evidence="8">Dehydrogenase</fullName>
    </recommendedName>
</protein>
<evidence type="ECO:0000259" key="4">
    <source>
        <dbReference type="Pfam" id="PF00389"/>
    </source>
</evidence>
<evidence type="ECO:0000259" key="5">
    <source>
        <dbReference type="Pfam" id="PF02826"/>
    </source>
</evidence>
<keyword evidence="2" id="KW-0520">NAD</keyword>
<dbReference type="OrthoDB" id="9793626at2"/>
<dbReference type="AlphaFoldDB" id="A0A5B0DXA2"/>
<dbReference type="EMBL" id="VTWH01000002">
    <property type="protein sequence ID" value="KAA0970988.1"/>
    <property type="molecule type" value="Genomic_DNA"/>
</dbReference>
<dbReference type="PANTHER" id="PTHR10996">
    <property type="entry name" value="2-HYDROXYACID DEHYDROGENASE-RELATED"/>
    <property type="match status" value="1"/>
</dbReference>
<sequence length="350" mass="37714">MCGEGQQRGRVNLKILIEETLKEEAANLLAGNDVVLFATHEDDRAAITAKAQGADSMVLRWPLTFPVDAEFLAACPDLKHVHKSGSGLEHADVLHIDACTQAGVMFSNNAGLNADVVAEHAILLTLMAMRPDTLTHMNRLREGHWDAAPAADVPRPRTLVGKTVGIVGLGQIGTCVAARMQAMRVGRILGYQRTRRFEQAYFAGVEWVDLRELLETSDVIVLCLPLSPATTGLISRELVAAIKPDAVLVNVGRGGVIDEAALFEAVRDGRIASVGLDVLEVEPSDSPLMKLPNAFVTPHTAGTAVEMQQIQRQAAVEAAAEFARRRRPPRLVNPQVLRSAALRAGWLGAD</sequence>
<evidence type="ECO:0000256" key="1">
    <source>
        <dbReference type="ARBA" id="ARBA00023002"/>
    </source>
</evidence>
<dbReference type="GO" id="GO:0005829">
    <property type="term" value="C:cytosol"/>
    <property type="evidence" value="ECO:0007669"/>
    <property type="project" value="TreeGrafter"/>
</dbReference>
<evidence type="ECO:0000256" key="2">
    <source>
        <dbReference type="ARBA" id="ARBA00023027"/>
    </source>
</evidence>
<evidence type="ECO:0000313" key="6">
    <source>
        <dbReference type="EMBL" id="KAA0970988.1"/>
    </source>
</evidence>
<dbReference type="InterPro" id="IPR006140">
    <property type="entry name" value="D-isomer_DH_NAD-bd"/>
</dbReference>
<proteinExistence type="inferred from homology"/>
<dbReference type="SUPFAM" id="SSF51735">
    <property type="entry name" value="NAD(P)-binding Rossmann-fold domains"/>
    <property type="match status" value="1"/>
</dbReference>
<dbReference type="SUPFAM" id="SSF52283">
    <property type="entry name" value="Formate/glycerate dehydrogenase catalytic domain-like"/>
    <property type="match status" value="1"/>
</dbReference>
<dbReference type="PANTHER" id="PTHR10996:SF178">
    <property type="entry name" value="2-HYDROXYACID DEHYDROGENASE YGL185C-RELATED"/>
    <property type="match status" value="1"/>
</dbReference>
<evidence type="ECO:0008006" key="8">
    <source>
        <dbReference type="Google" id="ProtNLM"/>
    </source>
</evidence>
<dbReference type="GO" id="GO:0016618">
    <property type="term" value="F:hydroxypyruvate reductase [NAD(P)H] activity"/>
    <property type="evidence" value="ECO:0007669"/>
    <property type="project" value="TreeGrafter"/>
</dbReference>
<dbReference type="GO" id="GO:0030267">
    <property type="term" value="F:glyoxylate reductase (NADPH) activity"/>
    <property type="evidence" value="ECO:0007669"/>
    <property type="project" value="TreeGrafter"/>
</dbReference>
<gene>
    <name evidence="6" type="ORF">FPY71_11050</name>
</gene>
<accession>A0A5B0DXA2</accession>
<dbReference type="InterPro" id="IPR006139">
    <property type="entry name" value="D-isomer_2_OHA_DH_cat_dom"/>
</dbReference>
<dbReference type="Gene3D" id="3.40.50.720">
    <property type="entry name" value="NAD(P)-binding Rossmann-like Domain"/>
    <property type="match status" value="2"/>
</dbReference>
<name>A0A5B0DXA2_9HYPH</name>
<dbReference type="GO" id="GO:0051287">
    <property type="term" value="F:NAD binding"/>
    <property type="evidence" value="ECO:0007669"/>
    <property type="project" value="InterPro"/>
</dbReference>
<keyword evidence="7" id="KW-1185">Reference proteome</keyword>
<evidence type="ECO:0000313" key="7">
    <source>
        <dbReference type="Proteomes" id="UP000324738"/>
    </source>
</evidence>
<feature type="domain" description="D-isomer specific 2-hydroxyacid dehydrogenase catalytic" evidence="4">
    <location>
        <begin position="16"/>
        <end position="333"/>
    </location>
</feature>
<keyword evidence="1 3" id="KW-0560">Oxidoreductase</keyword>